<name>A0A8T1WLX5_9STRA</name>
<feature type="chain" id="PRO_5035847619" description="RxLR effector protein" evidence="5">
    <location>
        <begin position="24"/>
        <end position="127"/>
    </location>
</feature>
<keyword evidence="8" id="KW-1185">Reference proteome</keyword>
<dbReference type="EMBL" id="JAGDFL010000291">
    <property type="protein sequence ID" value="KAG7394191.1"/>
    <property type="molecule type" value="Genomic_DNA"/>
</dbReference>
<feature type="compositionally biased region" description="Acidic residues" evidence="6">
    <location>
        <begin position="38"/>
        <end position="51"/>
    </location>
</feature>
<evidence type="ECO:0000256" key="6">
    <source>
        <dbReference type="SAM" id="MobiDB-lite"/>
    </source>
</evidence>
<comment type="function">
    <text evidence="5">Effector that suppresses plant defense responses during pathogen infection.</text>
</comment>
<proteinExistence type="inferred from homology"/>
<evidence type="ECO:0000256" key="1">
    <source>
        <dbReference type="ARBA" id="ARBA00004613"/>
    </source>
</evidence>
<dbReference type="Proteomes" id="UP000693981">
    <property type="component" value="Unassembled WGS sequence"/>
</dbReference>
<evidence type="ECO:0000256" key="2">
    <source>
        <dbReference type="ARBA" id="ARBA00010400"/>
    </source>
</evidence>
<keyword evidence="3 5" id="KW-0964">Secreted</keyword>
<feature type="region of interest" description="Disordered" evidence="6">
    <location>
        <begin position="29"/>
        <end position="59"/>
    </location>
</feature>
<gene>
    <name evidence="7" type="ORF">PHYBOEH_005555</name>
</gene>
<evidence type="ECO:0000256" key="4">
    <source>
        <dbReference type="ARBA" id="ARBA00022729"/>
    </source>
</evidence>
<sequence length="127" mass="14396">MRLPYLLLVAAANLAANCEVTSAAADSTLTKTVKTETLDPDEDDQDDDISGNEERGLGFTRKADDDLRKLIKQIPGGEKKIIRWKENEFSPSTLKELLGLKHTKDLQDPDTRLYKLYLAVRLRENMY</sequence>
<dbReference type="OrthoDB" id="10511863at2759"/>
<dbReference type="Pfam" id="PF16810">
    <property type="entry name" value="RXLR"/>
    <property type="match status" value="1"/>
</dbReference>
<keyword evidence="4 5" id="KW-0732">Signal</keyword>
<dbReference type="InterPro" id="IPR031825">
    <property type="entry name" value="RXLR"/>
</dbReference>
<evidence type="ECO:0000313" key="7">
    <source>
        <dbReference type="EMBL" id="KAG7394191.1"/>
    </source>
</evidence>
<reference evidence="7" key="1">
    <citation type="submission" date="2021-02" db="EMBL/GenBank/DDBJ databases">
        <authorList>
            <person name="Palmer J.M."/>
        </authorList>
    </citation>
    <scope>NUCLEOTIDE SEQUENCE</scope>
    <source>
        <strain evidence="7">SCRP23</strain>
    </source>
</reference>
<dbReference type="AlphaFoldDB" id="A0A8T1WLX5"/>
<evidence type="ECO:0000256" key="3">
    <source>
        <dbReference type="ARBA" id="ARBA00022525"/>
    </source>
</evidence>
<accession>A0A8T1WLX5</accession>
<comment type="caution">
    <text evidence="7">The sequence shown here is derived from an EMBL/GenBank/DDBJ whole genome shotgun (WGS) entry which is preliminary data.</text>
</comment>
<protein>
    <recommendedName>
        <fullName evidence="5">RxLR effector protein</fullName>
    </recommendedName>
</protein>
<organism evidence="7 8">
    <name type="scientific">Phytophthora boehmeriae</name>
    <dbReference type="NCBI Taxonomy" id="109152"/>
    <lineage>
        <taxon>Eukaryota</taxon>
        <taxon>Sar</taxon>
        <taxon>Stramenopiles</taxon>
        <taxon>Oomycota</taxon>
        <taxon>Peronosporomycetes</taxon>
        <taxon>Peronosporales</taxon>
        <taxon>Peronosporaceae</taxon>
        <taxon>Phytophthora</taxon>
    </lineage>
</organism>
<comment type="domain">
    <text evidence="5">The RxLR-dEER motif acts to carry the protein into the host cell cytoplasm through binding to cell surface phosphatidylinositol-3-phosphate.</text>
</comment>
<comment type="subcellular location">
    <subcellularLocation>
        <location evidence="1 5">Secreted</location>
    </subcellularLocation>
</comment>
<evidence type="ECO:0000256" key="5">
    <source>
        <dbReference type="RuleBase" id="RU367124"/>
    </source>
</evidence>
<evidence type="ECO:0000313" key="8">
    <source>
        <dbReference type="Proteomes" id="UP000693981"/>
    </source>
</evidence>
<comment type="similarity">
    <text evidence="2 5">Belongs to the RxLR effector family.</text>
</comment>
<feature type="signal peptide" evidence="5">
    <location>
        <begin position="1"/>
        <end position="23"/>
    </location>
</feature>